<protein>
    <submittedName>
        <fullName evidence="1">Uncharacterized protein</fullName>
    </submittedName>
</protein>
<name>A0A1A9ZVS0_GLOPL</name>
<accession>A0A1A9ZVS0</accession>
<reference evidence="2" key="1">
    <citation type="submission" date="2014-03" db="EMBL/GenBank/DDBJ databases">
        <authorList>
            <person name="Aksoy S."/>
            <person name="Warren W."/>
            <person name="Wilson R.K."/>
        </authorList>
    </citation>
    <scope>NUCLEOTIDE SEQUENCE [LARGE SCALE GENOMIC DNA]</scope>
    <source>
        <strain evidence="2">IAEA</strain>
    </source>
</reference>
<organism evidence="1 2">
    <name type="scientific">Glossina pallidipes</name>
    <name type="common">Tsetse fly</name>
    <dbReference type="NCBI Taxonomy" id="7398"/>
    <lineage>
        <taxon>Eukaryota</taxon>
        <taxon>Metazoa</taxon>
        <taxon>Ecdysozoa</taxon>
        <taxon>Arthropoda</taxon>
        <taxon>Hexapoda</taxon>
        <taxon>Insecta</taxon>
        <taxon>Pterygota</taxon>
        <taxon>Neoptera</taxon>
        <taxon>Endopterygota</taxon>
        <taxon>Diptera</taxon>
        <taxon>Brachycera</taxon>
        <taxon>Muscomorpha</taxon>
        <taxon>Hippoboscoidea</taxon>
        <taxon>Glossinidae</taxon>
        <taxon>Glossina</taxon>
    </lineage>
</organism>
<dbReference type="VEuPathDB" id="VectorBase:GPAI026546"/>
<dbReference type="Proteomes" id="UP000092445">
    <property type="component" value="Unassembled WGS sequence"/>
</dbReference>
<dbReference type="AlphaFoldDB" id="A0A1A9ZVS0"/>
<sequence length="147" mass="15084">MHIPDTVGLAQQAASLPFISVESVGPLTLFKAPSWLEKVTTTSAVSLLSNVSEVILMVLTTVVTLFASSVNDSDNFSSPCCSLKSLLVAWQFSFCSAVCSLTTPAAFDNGEISSPVAELSSLGVSAAGGGSTLSPPASESTFFSVLT</sequence>
<reference evidence="1" key="2">
    <citation type="submission" date="2020-05" db="UniProtKB">
        <authorList>
            <consortium name="EnsemblMetazoa"/>
        </authorList>
    </citation>
    <scope>IDENTIFICATION</scope>
    <source>
        <strain evidence="1">IAEA</strain>
    </source>
</reference>
<dbReference type="EnsemblMetazoa" id="GPAI026546-RA">
    <property type="protein sequence ID" value="GPAI026546-PA"/>
    <property type="gene ID" value="GPAI026546"/>
</dbReference>
<keyword evidence="2" id="KW-1185">Reference proteome</keyword>
<evidence type="ECO:0000313" key="2">
    <source>
        <dbReference type="Proteomes" id="UP000092445"/>
    </source>
</evidence>
<proteinExistence type="predicted"/>
<evidence type="ECO:0000313" key="1">
    <source>
        <dbReference type="EnsemblMetazoa" id="GPAI026546-PA"/>
    </source>
</evidence>